<dbReference type="AlphaFoldDB" id="A0A3A5M6Q7"/>
<gene>
    <name evidence="1" type="ORF">D6T63_02840</name>
</gene>
<keyword evidence="2" id="KW-1185">Reference proteome</keyword>
<name>A0A3A5M6Q7_9MICC</name>
<comment type="caution">
    <text evidence="1">The sequence shown here is derived from an EMBL/GenBank/DDBJ whole genome shotgun (WGS) entry which is preliminary data.</text>
</comment>
<sequence length="60" mass="6459">MAVMVLLGGSGCGPLRLASRSLHDSGAVLQGYFRKIIFQEPGRTVTQRLHRGQHGTLIVA</sequence>
<accession>A0A3A5M6Q7</accession>
<organism evidence="1 2">
    <name type="scientific">Arthrobacter cheniae</name>
    <dbReference type="NCBI Taxonomy" id="1258888"/>
    <lineage>
        <taxon>Bacteria</taxon>
        <taxon>Bacillati</taxon>
        <taxon>Actinomycetota</taxon>
        <taxon>Actinomycetes</taxon>
        <taxon>Micrococcales</taxon>
        <taxon>Micrococcaceae</taxon>
        <taxon>Arthrobacter</taxon>
    </lineage>
</organism>
<proteinExistence type="predicted"/>
<dbReference type="Proteomes" id="UP000272560">
    <property type="component" value="Unassembled WGS sequence"/>
</dbReference>
<protein>
    <submittedName>
        <fullName evidence="1">Uncharacterized protein</fullName>
    </submittedName>
</protein>
<evidence type="ECO:0000313" key="1">
    <source>
        <dbReference type="EMBL" id="RJT83390.1"/>
    </source>
</evidence>
<reference evidence="1 2" key="1">
    <citation type="submission" date="2018-09" db="EMBL/GenBank/DDBJ databases">
        <title>Novel species of Arthrobacter.</title>
        <authorList>
            <person name="Liu Q."/>
            <person name="Xin Y.-H."/>
        </authorList>
    </citation>
    <scope>NUCLEOTIDE SEQUENCE [LARGE SCALE GENOMIC DNA]</scope>
    <source>
        <strain evidence="1 2">Hz2</strain>
    </source>
</reference>
<dbReference type="EMBL" id="QZVT01000001">
    <property type="protein sequence ID" value="RJT83390.1"/>
    <property type="molecule type" value="Genomic_DNA"/>
</dbReference>
<evidence type="ECO:0000313" key="2">
    <source>
        <dbReference type="Proteomes" id="UP000272560"/>
    </source>
</evidence>